<dbReference type="OrthoDB" id="8068875at2759"/>
<gene>
    <name evidence="2" type="ORF">VP01_1928g2</name>
</gene>
<comment type="caution">
    <text evidence="2">The sequence shown here is derived from an EMBL/GenBank/DDBJ whole genome shotgun (WGS) entry which is preliminary data.</text>
</comment>
<keyword evidence="3" id="KW-1185">Reference proteome</keyword>
<dbReference type="InterPro" id="IPR010314">
    <property type="entry name" value="E3_Ub_ligase_DUF913"/>
</dbReference>
<feature type="domain" description="DUF913" evidence="1">
    <location>
        <begin position="265"/>
        <end position="323"/>
    </location>
</feature>
<organism evidence="2 3">
    <name type="scientific">Puccinia sorghi</name>
    <dbReference type="NCBI Taxonomy" id="27349"/>
    <lineage>
        <taxon>Eukaryota</taxon>
        <taxon>Fungi</taxon>
        <taxon>Dikarya</taxon>
        <taxon>Basidiomycota</taxon>
        <taxon>Pucciniomycotina</taxon>
        <taxon>Pucciniomycetes</taxon>
        <taxon>Pucciniales</taxon>
        <taxon>Pucciniaceae</taxon>
        <taxon>Puccinia</taxon>
    </lineage>
</organism>
<dbReference type="AlphaFoldDB" id="A0A0L6VCL4"/>
<evidence type="ECO:0000259" key="1">
    <source>
        <dbReference type="Pfam" id="PF06025"/>
    </source>
</evidence>
<reference evidence="2 3" key="1">
    <citation type="submission" date="2015-08" db="EMBL/GenBank/DDBJ databases">
        <title>Next Generation Sequencing and Analysis of the Genome of Puccinia sorghi L Schw, the Causal Agent of Maize Common Rust.</title>
        <authorList>
            <person name="Rochi L."/>
            <person name="Burguener G."/>
            <person name="Darino M."/>
            <person name="Turjanski A."/>
            <person name="Kreff E."/>
            <person name="Dieguez M.J."/>
            <person name="Sacco F."/>
        </authorList>
    </citation>
    <scope>NUCLEOTIDE SEQUENCE [LARGE SCALE GENOMIC DNA]</scope>
    <source>
        <strain evidence="2 3">RO10H11247</strain>
    </source>
</reference>
<accession>A0A0L6VCL4</accession>
<dbReference type="STRING" id="27349.A0A0L6VCL4"/>
<sequence length="361" mass="39850">MAPAFEQSTISEIVSIQLGSVQPSQSFLTGGLLFEHGNGKELEVWRSQPASVDKVIGQMQLLSSNLIALSFQSIFFLMYLEKSDGPHERHHWVSSPQDPVERHSPMQIDVLTFKQFEPHSLRMGCFACASNPAPIAEEHLTKVMRCQKVKKPQACAIISALATLGFSLIQGPRWTGKFQLTTDTDVLLANLRLILRSTQKWSVQHQDMSGGFGISHSQLLNLLQSWSLIGGTAPDQHHLIIQTLRINFRHALTHPVCNLTETQLPVFGYQIYPLAINMRSTLMHSKPTSSVILQEAGLAEALVDAIDSGIEPAFDVIAVIPSAGCWIMTLMGYLSLPSASRQTILVLQGSRNTCNGWSKID</sequence>
<dbReference type="VEuPathDB" id="FungiDB:VP01_1928g2"/>
<dbReference type="Pfam" id="PF06025">
    <property type="entry name" value="DUF913"/>
    <property type="match status" value="1"/>
</dbReference>
<dbReference type="Proteomes" id="UP000037035">
    <property type="component" value="Unassembled WGS sequence"/>
</dbReference>
<dbReference type="EMBL" id="LAVV01006757">
    <property type="protein sequence ID" value="KNZ58449.1"/>
    <property type="molecule type" value="Genomic_DNA"/>
</dbReference>
<name>A0A0L6VCL4_9BASI</name>
<protein>
    <recommendedName>
        <fullName evidence="1">DUF913 domain-containing protein</fullName>
    </recommendedName>
</protein>
<evidence type="ECO:0000313" key="3">
    <source>
        <dbReference type="Proteomes" id="UP000037035"/>
    </source>
</evidence>
<evidence type="ECO:0000313" key="2">
    <source>
        <dbReference type="EMBL" id="KNZ58449.1"/>
    </source>
</evidence>
<proteinExistence type="predicted"/>